<keyword evidence="2" id="KW-1185">Reference proteome</keyword>
<accession>A0A8J6ZR55</accession>
<dbReference type="AlphaFoldDB" id="A0A8J6ZR55"/>
<dbReference type="InterPro" id="IPR029044">
    <property type="entry name" value="Nucleotide-diphossugar_trans"/>
</dbReference>
<dbReference type="SUPFAM" id="SSF53448">
    <property type="entry name" value="Nucleotide-diphospho-sugar transferases"/>
    <property type="match status" value="1"/>
</dbReference>
<evidence type="ECO:0000313" key="2">
    <source>
        <dbReference type="Proteomes" id="UP000622533"/>
    </source>
</evidence>
<dbReference type="Gene3D" id="3.90.550.10">
    <property type="entry name" value="Spore Coat Polysaccharide Biosynthesis Protein SpsA, Chain A"/>
    <property type="match status" value="1"/>
</dbReference>
<organism evidence="1 2">
    <name type="scientific">Desmonostoc muscorum LEGE 12446</name>
    <dbReference type="NCBI Taxonomy" id="1828758"/>
    <lineage>
        <taxon>Bacteria</taxon>
        <taxon>Bacillati</taxon>
        <taxon>Cyanobacteriota</taxon>
        <taxon>Cyanophyceae</taxon>
        <taxon>Nostocales</taxon>
        <taxon>Nostocaceae</taxon>
        <taxon>Desmonostoc</taxon>
    </lineage>
</organism>
<dbReference type="Proteomes" id="UP000622533">
    <property type="component" value="Unassembled WGS sequence"/>
</dbReference>
<name>A0A8J6ZR55_DESMC</name>
<evidence type="ECO:0000313" key="1">
    <source>
        <dbReference type="EMBL" id="MBE9021323.1"/>
    </source>
</evidence>
<comment type="caution">
    <text evidence="1">The sequence shown here is derived from an EMBL/GenBank/DDBJ whole genome shotgun (WGS) entry which is preliminary data.</text>
</comment>
<protein>
    <submittedName>
        <fullName evidence="1">Glycosyltransferase family 2 protein</fullName>
    </submittedName>
</protein>
<proteinExistence type="predicted"/>
<reference evidence="1" key="1">
    <citation type="submission" date="2020-10" db="EMBL/GenBank/DDBJ databases">
        <authorList>
            <person name="Castelo-Branco R."/>
            <person name="Eusebio N."/>
            <person name="Adriana R."/>
            <person name="Vieira A."/>
            <person name="Brugerolle De Fraissinette N."/>
            <person name="Rezende De Castro R."/>
            <person name="Schneider M.P."/>
            <person name="Vasconcelos V."/>
            <person name="Leao P.N."/>
        </authorList>
    </citation>
    <scope>NUCLEOTIDE SEQUENCE</scope>
    <source>
        <strain evidence="1">LEGE 12446</strain>
    </source>
</reference>
<sequence length="314" mass="37080">MSVLDNSFNVPIAIIIFNRPTKAEQLLQVLRQVQPKQLFVIADGPRPNNSADVELCKATRTIFDHIDWDCKVLTNYAEKNLGCGLRPASGISWVFDHVEEAIILEDDCLPDLSFFQFCQELLEKYRYDQRIMHIAGTSSCIKDDQQPYSYGFSRYTLAWGWATWRRAWQYYDFDMKKWDLLRQTNFLLDILNGDFHAMKSWQTILETVYDKHDDCWDYQWNFTCWLQGGLTILPSVNLVSNIGIDGTHTTVDNHPYLYRPTQAMEFPLQHPIAIVRNTKVDQQIQNDCFDWYPNLWQKVQKRFRRIFRKAPQTI</sequence>
<dbReference type="EMBL" id="JADEXS010000016">
    <property type="protein sequence ID" value="MBE9021323.1"/>
    <property type="molecule type" value="Genomic_DNA"/>
</dbReference>
<gene>
    <name evidence="1" type="ORF">IQ276_02245</name>
</gene>